<proteinExistence type="predicted"/>
<comment type="caution">
    <text evidence="2">The sequence shown here is derived from an EMBL/GenBank/DDBJ whole genome shotgun (WGS) entry which is preliminary data.</text>
</comment>
<dbReference type="PANTHER" id="PTHR33164:SF99">
    <property type="entry name" value="MARR FAMILY REGULATORY PROTEIN"/>
    <property type="match status" value="1"/>
</dbReference>
<evidence type="ECO:0000313" key="3">
    <source>
        <dbReference type="Proteomes" id="UP000256913"/>
    </source>
</evidence>
<reference evidence="2 3" key="1">
    <citation type="submission" date="2018-08" db="EMBL/GenBank/DDBJ databases">
        <title>Sequencing the genomes of 1000 actinobacteria strains.</title>
        <authorList>
            <person name="Klenk H.-P."/>
        </authorList>
    </citation>
    <scope>NUCLEOTIDE SEQUENCE [LARGE SCALE GENOMIC DNA]</scope>
    <source>
        <strain evidence="2 3">DSM 44099</strain>
    </source>
</reference>
<gene>
    <name evidence="2" type="ORF">DFJ67_1901</name>
</gene>
<dbReference type="InterPro" id="IPR039422">
    <property type="entry name" value="MarR/SlyA-like"/>
</dbReference>
<evidence type="ECO:0000313" key="2">
    <source>
        <dbReference type="EMBL" id="REF95937.1"/>
    </source>
</evidence>
<evidence type="ECO:0000259" key="1">
    <source>
        <dbReference type="PROSITE" id="PS50995"/>
    </source>
</evidence>
<dbReference type="InterPro" id="IPR036388">
    <property type="entry name" value="WH-like_DNA-bd_sf"/>
</dbReference>
<dbReference type="PROSITE" id="PS50995">
    <property type="entry name" value="HTH_MARR_2"/>
    <property type="match status" value="1"/>
</dbReference>
<name>A0A3D9ZFB6_9ACTN</name>
<dbReference type="OrthoDB" id="5432081at2"/>
<dbReference type="GO" id="GO:0003700">
    <property type="term" value="F:DNA-binding transcription factor activity"/>
    <property type="evidence" value="ECO:0007669"/>
    <property type="project" value="InterPro"/>
</dbReference>
<dbReference type="GO" id="GO:0003677">
    <property type="term" value="F:DNA binding"/>
    <property type="evidence" value="ECO:0007669"/>
    <property type="project" value="UniProtKB-KW"/>
</dbReference>
<protein>
    <submittedName>
        <fullName evidence="2">DNA-binding MarR family transcriptional regulator</fullName>
    </submittedName>
</protein>
<sequence length="152" mass="16840">MPPVTALEPLDTDEDALVRALGRVMTVVPKLIDADLKRDAGISLTEYSTLMHLSESRDRRMRMSELAAACDLSLSGMTRAVARLEIEGFVRRFQCDEDGRGWFAALTAAGLARLEAAYPTHLEATRRRILDHFAGFDLAEVARVFDELSTAD</sequence>
<dbReference type="PANTHER" id="PTHR33164">
    <property type="entry name" value="TRANSCRIPTIONAL REGULATOR, MARR FAMILY"/>
    <property type="match status" value="1"/>
</dbReference>
<dbReference type="Pfam" id="PF01047">
    <property type="entry name" value="MarR"/>
    <property type="match status" value="1"/>
</dbReference>
<dbReference type="GO" id="GO:0006950">
    <property type="term" value="P:response to stress"/>
    <property type="evidence" value="ECO:0007669"/>
    <property type="project" value="TreeGrafter"/>
</dbReference>
<dbReference type="EMBL" id="QUMQ01000001">
    <property type="protein sequence ID" value="REF95937.1"/>
    <property type="molecule type" value="Genomic_DNA"/>
</dbReference>
<accession>A0A3D9ZFB6</accession>
<dbReference type="SUPFAM" id="SSF46785">
    <property type="entry name" value="Winged helix' DNA-binding domain"/>
    <property type="match status" value="1"/>
</dbReference>
<dbReference type="SMART" id="SM00347">
    <property type="entry name" value="HTH_MARR"/>
    <property type="match status" value="1"/>
</dbReference>
<dbReference type="AlphaFoldDB" id="A0A3D9ZFB6"/>
<dbReference type="Gene3D" id="1.10.10.10">
    <property type="entry name" value="Winged helix-like DNA-binding domain superfamily/Winged helix DNA-binding domain"/>
    <property type="match status" value="1"/>
</dbReference>
<organism evidence="2 3">
    <name type="scientific">Asanoa ferruginea</name>
    <dbReference type="NCBI Taxonomy" id="53367"/>
    <lineage>
        <taxon>Bacteria</taxon>
        <taxon>Bacillati</taxon>
        <taxon>Actinomycetota</taxon>
        <taxon>Actinomycetes</taxon>
        <taxon>Micromonosporales</taxon>
        <taxon>Micromonosporaceae</taxon>
        <taxon>Asanoa</taxon>
    </lineage>
</organism>
<dbReference type="Proteomes" id="UP000256913">
    <property type="component" value="Unassembled WGS sequence"/>
</dbReference>
<feature type="domain" description="HTH marR-type" evidence="1">
    <location>
        <begin position="14"/>
        <end position="150"/>
    </location>
</feature>
<keyword evidence="2" id="KW-0238">DNA-binding</keyword>
<dbReference type="RefSeq" id="WP_116067542.1">
    <property type="nucleotide sequence ID" value="NZ_BONB01000038.1"/>
</dbReference>
<dbReference type="InterPro" id="IPR036390">
    <property type="entry name" value="WH_DNA-bd_sf"/>
</dbReference>
<keyword evidence="3" id="KW-1185">Reference proteome</keyword>
<dbReference type="InterPro" id="IPR000835">
    <property type="entry name" value="HTH_MarR-typ"/>
</dbReference>